<dbReference type="SUPFAM" id="SSF100910">
    <property type="entry name" value="Chemosensory protein Csp2"/>
    <property type="match status" value="1"/>
</dbReference>
<dbReference type="InterPro" id="IPR036682">
    <property type="entry name" value="OS_D_A10/PebIII_sf"/>
</dbReference>
<protein>
    <submittedName>
        <fullName evidence="2">SFRICE006660.2</fullName>
    </submittedName>
</protein>
<dbReference type="Gene3D" id="1.10.2080.10">
    <property type="entry name" value="Insect odorant-binding protein A10/Ejaculatory bulb-specific protein 3"/>
    <property type="match status" value="1"/>
</dbReference>
<proteinExistence type="predicted"/>
<reference evidence="2" key="1">
    <citation type="submission" date="2016-07" db="EMBL/GenBank/DDBJ databases">
        <authorList>
            <person name="Bretaudeau A."/>
        </authorList>
    </citation>
    <scope>NUCLEOTIDE SEQUENCE</scope>
    <source>
        <strain evidence="2">Rice</strain>
        <tissue evidence="2">Whole body</tissue>
    </source>
</reference>
<dbReference type="EMBL" id="ODYU01001383">
    <property type="protein sequence ID" value="SOQ37485.1"/>
    <property type="molecule type" value="Genomic_DNA"/>
</dbReference>
<feature type="signal peptide" evidence="1">
    <location>
        <begin position="1"/>
        <end position="16"/>
    </location>
</feature>
<accession>A0A2H1V9H6</accession>
<organism evidence="2">
    <name type="scientific">Spodoptera frugiperda</name>
    <name type="common">Fall armyworm</name>
    <dbReference type="NCBI Taxonomy" id="7108"/>
    <lineage>
        <taxon>Eukaryota</taxon>
        <taxon>Metazoa</taxon>
        <taxon>Ecdysozoa</taxon>
        <taxon>Arthropoda</taxon>
        <taxon>Hexapoda</taxon>
        <taxon>Insecta</taxon>
        <taxon>Pterygota</taxon>
        <taxon>Neoptera</taxon>
        <taxon>Endopterygota</taxon>
        <taxon>Lepidoptera</taxon>
        <taxon>Glossata</taxon>
        <taxon>Ditrysia</taxon>
        <taxon>Noctuoidea</taxon>
        <taxon>Noctuidae</taxon>
        <taxon>Amphipyrinae</taxon>
        <taxon>Spodoptera</taxon>
    </lineage>
</organism>
<evidence type="ECO:0000313" key="2">
    <source>
        <dbReference type="EMBL" id="SOQ37485.1"/>
    </source>
</evidence>
<gene>
    <name evidence="2" type="primary">SFRICE006660.2</name>
    <name evidence="2" type="ORF">SFRICE_006660.2</name>
</gene>
<name>A0A2H1V9H6_SPOFR</name>
<keyword evidence="1" id="KW-0732">Signal</keyword>
<dbReference type="Pfam" id="PF03392">
    <property type="entry name" value="OS-D"/>
    <property type="match status" value="1"/>
</dbReference>
<feature type="chain" id="PRO_5013937476" evidence="1">
    <location>
        <begin position="17"/>
        <end position="114"/>
    </location>
</feature>
<dbReference type="InterPro" id="IPR005055">
    <property type="entry name" value="A10/PebIII"/>
</dbReference>
<sequence>MKVLVVLSVFLALAAAAPPKPITKEELAILEAFDYDAVFANEESRKLIFDCLLDKGDCGPYKKVVELSKKSMYDECALCSPTQMAKYDRVLKLLHDDYESFYNDLIKKVASEKE</sequence>
<evidence type="ECO:0000256" key="1">
    <source>
        <dbReference type="SAM" id="SignalP"/>
    </source>
</evidence>
<dbReference type="AlphaFoldDB" id="A0A2H1V9H6"/>